<name>A0AAV7LJB1_PLEWA</name>
<dbReference type="EMBL" id="JANPWB010000015">
    <property type="protein sequence ID" value="KAJ1091716.1"/>
    <property type="molecule type" value="Genomic_DNA"/>
</dbReference>
<comment type="caution">
    <text evidence="1">The sequence shown here is derived from an EMBL/GenBank/DDBJ whole genome shotgun (WGS) entry which is preliminary data.</text>
</comment>
<dbReference type="AlphaFoldDB" id="A0AAV7LJB1"/>
<reference evidence="1" key="1">
    <citation type="journal article" date="2022" name="bioRxiv">
        <title>Sequencing and chromosome-scale assembly of the giantPleurodeles waltlgenome.</title>
        <authorList>
            <person name="Brown T."/>
            <person name="Elewa A."/>
            <person name="Iarovenko S."/>
            <person name="Subramanian E."/>
            <person name="Araus A.J."/>
            <person name="Petzold A."/>
            <person name="Susuki M."/>
            <person name="Suzuki K.-i.T."/>
            <person name="Hayashi T."/>
            <person name="Toyoda A."/>
            <person name="Oliveira C."/>
            <person name="Osipova E."/>
            <person name="Leigh N.D."/>
            <person name="Simon A."/>
            <person name="Yun M.H."/>
        </authorList>
    </citation>
    <scope>NUCLEOTIDE SEQUENCE</scope>
    <source>
        <strain evidence="1">20211129_DDA</strain>
        <tissue evidence="1">Liver</tissue>
    </source>
</reference>
<keyword evidence="2" id="KW-1185">Reference proteome</keyword>
<evidence type="ECO:0000313" key="1">
    <source>
        <dbReference type="EMBL" id="KAJ1091716.1"/>
    </source>
</evidence>
<organism evidence="1 2">
    <name type="scientific">Pleurodeles waltl</name>
    <name type="common">Iberian ribbed newt</name>
    <dbReference type="NCBI Taxonomy" id="8319"/>
    <lineage>
        <taxon>Eukaryota</taxon>
        <taxon>Metazoa</taxon>
        <taxon>Chordata</taxon>
        <taxon>Craniata</taxon>
        <taxon>Vertebrata</taxon>
        <taxon>Euteleostomi</taxon>
        <taxon>Amphibia</taxon>
        <taxon>Batrachia</taxon>
        <taxon>Caudata</taxon>
        <taxon>Salamandroidea</taxon>
        <taxon>Salamandridae</taxon>
        <taxon>Pleurodelinae</taxon>
        <taxon>Pleurodeles</taxon>
    </lineage>
</organism>
<proteinExistence type="predicted"/>
<accession>A0AAV7LJB1</accession>
<gene>
    <name evidence="1" type="ORF">NDU88_004833</name>
</gene>
<dbReference type="Proteomes" id="UP001066276">
    <property type="component" value="Chromosome 11"/>
</dbReference>
<evidence type="ECO:0000313" key="2">
    <source>
        <dbReference type="Proteomes" id="UP001066276"/>
    </source>
</evidence>
<protein>
    <submittedName>
        <fullName evidence="1">Uncharacterized protein</fullName>
    </submittedName>
</protein>
<sequence length="156" mass="17137">MHDAAHPRKASSRAGCRISYGMRGQLTAACEKGQRAGASPLRLGLTGDNEWARWHNGRGAGSAWSSPLPQPLAAKAIRPYRWALTQGPWQTAEARGPMSFVRAGGRSRRRLARMYHSYGVVRSCTPPPSTAWWRGSSEAGRPFIMATNTYGSQHFK</sequence>